<dbReference type="InterPro" id="IPR011050">
    <property type="entry name" value="Pectin_lyase_fold/virulence"/>
</dbReference>
<dbReference type="GeneID" id="95406550"/>
<dbReference type="InterPro" id="IPR012334">
    <property type="entry name" value="Pectin_lyas_fold"/>
</dbReference>
<dbReference type="SUPFAM" id="SSF51126">
    <property type="entry name" value="Pectin lyase-like"/>
    <property type="match status" value="1"/>
</dbReference>
<name>A0ABS4FH10_9BACL</name>
<reference evidence="3 4" key="1">
    <citation type="submission" date="2021-03" db="EMBL/GenBank/DDBJ databases">
        <title>Genomic Encyclopedia of Type Strains, Phase IV (KMG-IV): sequencing the most valuable type-strain genomes for metagenomic binning, comparative biology and taxonomic classification.</title>
        <authorList>
            <person name="Goeker M."/>
        </authorList>
    </citation>
    <scope>NUCLEOTIDE SEQUENCE [LARGE SCALE GENOMIC DNA]</scope>
    <source>
        <strain evidence="3 4">DSM 15596</strain>
    </source>
</reference>
<evidence type="ECO:0000259" key="2">
    <source>
        <dbReference type="PROSITE" id="PS50022"/>
    </source>
</evidence>
<keyword evidence="4" id="KW-1185">Reference proteome</keyword>
<dbReference type="Proteomes" id="UP000706926">
    <property type="component" value="Unassembled WGS sequence"/>
</dbReference>
<evidence type="ECO:0000313" key="4">
    <source>
        <dbReference type="Proteomes" id="UP000706926"/>
    </source>
</evidence>
<protein>
    <recommendedName>
        <fullName evidence="2">F5/8 type C domain-containing protein</fullName>
    </recommendedName>
</protein>
<dbReference type="InterPro" id="IPR000421">
    <property type="entry name" value="FA58C"/>
</dbReference>
<dbReference type="SUPFAM" id="SSF49785">
    <property type="entry name" value="Galactose-binding domain-like"/>
    <property type="match status" value="1"/>
</dbReference>
<dbReference type="Gene3D" id="2.60.120.260">
    <property type="entry name" value="Galactose-binding domain-like"/>
    <property type="match status" value="1"/>
</dbReference>
<proteinExistence type="predicted"/>
<organism evidence="3 4">
    <name type="scientific">Paenibacillus lactis</name>
    <dbReference type="NCBI Taxonomy" id="228574"/>
    <lineage>
        <taxon>Bacteria</taxon>
        <taxon>Bacillati</taxon>
        <taxon>Bacillota</taxon>
        <taxon>Bacilli</taxon>
        <taxon>Bacillales</taxon>
        <taxon>Paenibacillaceae</taxon>
        <taxon>Paenibacillus</taxon>
    </lineage>
</organism>
<dbReference type="EMBL" id="JAGGKI010000014">
    <property type="protein sequence ID" value="MBP1895540.1"/>
    <property type="molecule type" value="Genomic_DNA"/>
</dbReference>
<feature type="domain" description="F5/8 type C" evidence="2">
    <location>
        <begin position="37"/>
        <end position="178"/>
    </location>
</feature>
<dbReference type="RefSeq" id="WP_007131240.1">
    <property type="nucleotide sequence ID" value="NZ_DMBX01000021.1"/>
</dbReference>
<dbReference type="InterPro" id="IPR008979">
    <property type="entry name" value="Galactose-bd-like_sf"/>
</dbReference>
<dbReference type="PROSITE" id="PS50022">
    <property type="entry name" value="FA58C_3"/>
    <property type="match status" value="1"/>
</dbReference>
<evidence type="ECO:0000313" key="3">
    <source>
        <dbReference type="EMBL" id="MBP1895540.1"/>
    </source>
</evidence>
<sequence length="927" mass="101523">MMKKARKRDGWENRRIAVLLLGVLLLSLGNLPVKGDAALTAGGAPVNLALDKPAMASSAVSGREAGKAVDGSRDTYWQPASTDREDMSVHIQVELGSGQPLNQVILDLNRGDNLKAVEIDYSLEGESWSRAFTKTEGIRADGQERISFDAVTASQVRITLQLSRNLNVQLKEMEIYMQDGSSEIPVDVTELAFVKGDGTPFGNNDELSLEIGGTTPLEVRGRGANGEWAALPPHQIRYLADGASSTVTPDGTVTGRKVGATRIYAEASVGGKTVRSPDLWFVVKDEHEFEDAKYVAFTSFRHPALTQRIGEAAILEETKTLPVVMIAPNLSGSVSTRWLRDGQSRGNLGTKTLIAGEDASIQLPGGMKVPGTYEIQMTFHMSDGGTYYDSLYYTVMPKNGVPDGQSRIAYVGKNGRMVYVPDYKGNRIIDFSHVGYQGGGVRLPDVQAEVAVEPTGGDDTAMLQAAIDEVSRLPRDADGFRGAVLLRSGTYFVGGTLRIQASGVVLRGEGKDDNGTIIRGTGTAARNLIEVGGTAGPSIVEGTETDIQDLYVPAGSRTFHVQDASGYKAGDSVIVRRIGSERWIHEIGMDHIFMRPLTGGTKQWTPFNLDFDRVITAIDGNRITVDAPLANAIERQWGGGKLFKATDEERIEQVGIENMRAVSDFDPSKTDTKMDNDVLDTPYYSDEDHAERFIMMNSVKNAWVREVEGYHFSYALVQVGRQAKWVTVQDSEMYDMVSIITGGRRYSLFIQGQLNLVQRNYTETSRHAYVIESRVQGPNVMYDNRATREYNTSEPHHRWSTGGLYDNVSARISVRDRAWLGSGHGWAGANYVMWNTEGGLVAQKPPTAQNYAIGHVPTEDGLNVRPLVPNDYDPRPREDGYWESTGRHVAPQSLFIQQLKDRLGQEAVDHLARTPVGGGALDVPELP</sequence>
<evidence type="ECO:0000256" key="1">
    <source>
        <dbReference type="SAM" id="MobiDB-lite"/>
    </source>
</evidence>
<gene>
    <name evidence="3" type="ORF">J2Z18_004650</name>
</gene>
<dbReference type="Pfam" id="PF00754">
    <property type="entry name" value="F5_F8_type_C"/>
    <property type="match status" value="1"/>
</dbReference>
<accession>A0ABS4FH10</accession>
<feature type="region of interest" description="Disordered" evidence="1">
    <location>
        <begin position="61"/>
        <end position="81"/>
    </location>
</feature>
<dbReference type="Gene3D" id="2.160.20.10">
    <property type="entry name" value="Single-stranded right-handed beta-helix, Pectin lyase-like"/>
    <property type="match status" value="1"/>
</dbReference>
<comment type="caution">
    <text evidence="3">The sequence shown here is derived from an EMBL/GenBank/DDBJ whole genome shotgun (WGS) entry which is preliminary data.</text>
</comment>
<feature type="compositionally biased region" description="Basic and acidic residues" evidence="1">
    <location>
        <begin position="64"/>
        <end position="73"/>
    </location>
</feature>